<evidence type="ECO:0008006" key="3">
    <source>
        <dbReference type="Google" id="ProtNLM"/>
    </source>
</evidence>
<reference evidence="1 2" key="1">
    <citation type="journal article" date="2015" name="Microbiome">
        <title>Genomic resolution of linkages in carbon, nitrogen, and sulfur cycling among widespread estuary sediment bacteria.</title>
        <authorList>
            <person name="Baker B.J."/>
            <person name="Lazar C.S."/>
            <person name="Teske A.P."/>
            <person name="Dick G.J."/>
        </authorList>
    </citation>
    <scope>NUCLEOTIDE SEQUENCE [LARGE SCALE GENOMIC DNA]</scope>
    <source>
        <strain evidence="1">SM23_40</strain>
    </source>
</reference>
<name>A0A0S8G5H6_UNCT6</name>
<dbReference type="Gene3D" id="2.160.20.10">
    <property type="entry name" value="Single-stranded right-handed beta-helix, Pectin lyase-like"/>
    <property type="match status" value="1"/>
</dbReference>
<dbReference type="EMBL" id="LJUI01000106">
    <property type="protein sequence ID" value="KPK67809.1"/>
    <property type="molecule type" value="Genomic_DNA"/>
</dbReference>
<proteinExistence type="predicted"/>
<evidence type="ECO:0000313" key="1">
    <source>
        <dbReference type="EMBL" id="KPK67809.1"/>
    </source>
</evidence>
<comment type="caution">
    <text evidence="1">The sequence shown here is derived from an EMBL/GenBank/DDBJ whole genome shotgun (WGS) entry which is preliminary data.</text>
</comment>
<protein>
    <recommendedName>
        <fullName evidence="3">Right handed beta helix domain-containing protein</fullName>
    </recommendedName>
</protein>
<accession>A0A0S8G5H6</accession>
<dbReference type="InterPro" id="IPR011050">
    <property type="entry name" value="Pectin_lyase_fold/virulence"/>
</dbReference>
<gene>
    <name evidence="1" type="ORF">AMJ82_09850</name>
</gene>
<organism evidence="1 2">
    <name type="scientific">candidate division TA06 bacterium SM23_40</name>
    <dbReference type="NCBI Taxonomy" id="1703774"/>
    <lineage>
        <taxon>Bacteria</taxon>
        <taxon>Bacteria division TA06</taxon>
    </lineage>
</organism>
<sequence length="148" mass="15510">MEGAIIHIPGDFSTIQQGIDASVDGDTVLIADGRFTGPGNRDIDFGGRAILVTSEHGPEKTGIDCERQGRGFVFHSGEGPGSILRGLTIRKGKVPLIGAGILCLYSSPTIEECIITLNETEHGAGIFVGYGSPTITRNWIEANLSTGG</sequence>
<dbReference type="AlphaFoldDB" id="A0A0S8G5H6"/>
<dbReference type="SUPFAM" id="SSF51126">
    <property type="entry name" value="Pectin lyase-like"/>
    <property type="match status" value="1"/>
</dbReference>
<dbReference type="Proteomes" id="UP000051717">
    <property type="component" value="Unassembled WGS sequence"/>
</dbReference>
<dbReference type="InterPro" id="IPR012334">
    <property type="entry name" value="Pectin_lyas_fold"/>
</dbReference>
<evidence type="ECO:0000313" key="2">
    <source>
        <dbReference type="Proteomes" id="UP000051717"/>
    </source>
</evidence>